<gene>
    <name evidence="2" type="ORF">CEXT_294141</name>
</gene>
<proteinExistence type="predicted"/>
<feature type="transmembrane region" description="Helical" evidence="1">
    <location>
        <begin position="85"/>
        <end position="103"/>
    </location>
</feature>
<keyword evidence="1" id="KW-0472">Membrane</keyword>
<accession>A0AAV4MY27</accession>
<reference evidence="2 3" key="1">
    <citation type="submission" date="2021-06" db="EMBL/GenBank/DDBJ databases">
        <title>Caerostris extrusa draft genome.</title>
        <authorList>
            <person name="Kono N."/>
            <person name="Arakawa K."/>
        </authorList>
    </citation>
    <scope>NUCLEOTIDE SEQUENCE [LARGE SCALE GENOMIC DNA]</scope>
</reference>
<feature type="non-terminal residue" evidence="2">
    <location>
        <position position="108"/>
    </location>
</feature>
<feature type="transmembrane region" description="Helical" evidence="1">
    <location>
        <begin position="49"/>
        <end position="73"/>
    </location>
</feature>
<comment type="caution">
    <text evidence="2">The sequence shown here is derived from an EMBL/GenBank/DDBJ whole genome shotgun (WGS) entry which is preliminary data.</text>
</comment>
<dbReference type="Proteomes" id="UP001054945">
    <property type="component" value="Unassembled WGS sequence"/>
</dbReference>
<dbReference type="EMBL" id="BPLR01020326">
    <property type="protein sequence ID" value="GIX77432.1"/>
    <property type="molecule type" value="Genomic_DNA"/>
</dbReference>
<protein>
    <submittedName>
        <fullName evidence="2">Uncharacterized protein</fullName>
    </submittedName>
</protein>
<evidence type="ECO:0000256" key="1">
    <source>
        <dbReference type="SAM" id="Phobius"/>
    </source>
</evidence>
<keyword evidence="1" id="KW-0812">Transmembrane</keyword>
<organism evidence="2 3">
    <name type="scientific">Caerostris extrusa</name>
    <name type="common">Bark spider</name>
    <name type="synonym">Caerostris bankana</name>
    <dbReference type="NCBI Taxonomy" id="172846"/>
    <lineage>
        <taxon>Eukaryota</taxon>
        <taxon>Metazoa</taxon>
        <taxon>Ecdysozoa</taxon>
        <taxon>Arthropoda</taxon>
        <taxon>Chelicerata</taxon>
        <taxon>Arachnida</taxon>
        <taxon>Araneae</taxon>
        <taxon>Araneomorphae</taxon>
        <taxon>Entelegynae</taxon>
        <taxon>Araneoidea</taxon>
        <taxon>Araneidae</taxon>
        <taxon>Caerostris</taxon>
    </lineage>
</organism>
<dbReference type="AlphaFoldDB" id="A0AAV4MY27"/>
<keyword evidence="3" id="KW-1185">Reference proteome</keyword>
<feature type="transmembrane region" description="Helical" evidence="1">
    <location>
        <begin position="16"/>
        <end position="37"/>
    </location>
</feature>
<evidence type="ECO:0000313" key="2">
    <source>
        <dbReference type="EMBL" id="GIX77432.1"/>
    </source>
</evidence>
<name>A0AAV4MY27_CAEEX</name>
<sequence length="108" mass="12125">MFNFQWRVASPSNRKLLFYVQCNHVGTYAVLLTTYAQPDELQFQDGFEVIAGIGCALCAFFVFLTFFILLVLWRKISGAITALKIQVCIALIGAYATILKALHESLTK</sequence>
<evidence type="ECO:0000313" key="3">
    <source>
        <dbReference type="Proteomes" id="UP001054945"/>
    </source>
</evidence>
<keyword evidence="1" id="KW-1133">Transmembrane helix</keyword>